<evidence type="ECO:0000256" key="3">
    <source>
        <dbReference type="ARBA" id="ARBA00022679"/>
    </source>
</evidence>
<dbReference type="GO" id="GO:0009103">
    <property type="term" value="P:lipopolysaccharide biosynthetic process"/>
    <property type="evidence" value="ECO:0007669"/>
    <property type="project" value="TreeGrafter"/>
</dbReference>
<feature type="transmembrane region" description="Helical" evidence="8">
    <location>
        <begin position="166"/>
        <end position="183"/>
    </location>
</feature>
<feature type="binding site" evidence="7">
    <location>
        <position position="214"/>
    </location>
    <ligand>
        <name>Mg(2+)</name>
        <dbReference type="ChEBI" id="CHEBI:18420"/>
    </ligand>
</feature>
<proteinExistence type="predicted"/>
<keyword evidence="2" id="KW-1003">Cell membrane</keyword>
<keyword evidence="7" id="KW-0479">Metal-binding</keyword>
<dbReference type="GO" id="GO:0044038">
    <property type="term" value="P:cell wall macromolecule biosynthetic process"/>
    <property type="evidence" value="ECO:0007669"/>
    <property type="project" value="TreeGrafter"/>
</dbReference>
<keyword evidence="7" id="KW-0460">Magnesium</keyword>
<evidence type="ECO:0000256" key="5">
    <source>
        <dbReference type="ARBA" id="ARBA00022989"/>
    </source>
</evidence>
<keyword evidence="6 8" id="KW-0472">Membrane</keyword>
<dbReference type="GO" id="GO:0046872">
    <property type="term" value="F:metal ion binding"/>
    <property type="evidence" value="ECO:0007669"/>
    <property type="project" value="UniProtKB-KW"/>
</dbReference>
<feature type="transmembrane region" description="Helical" evidence="8">
    <location>
        <begin position="75"/>
        <end position="93"/>
    </location>
</feature>
<feature type="transmembrane region" description="Helical" evidence="8">
    <location>
        <begin position="218"/>
        <end position="237"/>
    </location>
</feature>
<feature type="transmembrane region" description="Helical" evidence="8">
    <location>
        <begin position="289"/>
        <end position="307"/>
    </location>
</feature>
<evidence type="ECO:0000256" key="1">
    <source>
        <dbReference type="ARBA" id="ARBA00004651"/>
    </source>
</evidence>
<dbReference type="PANTHER" id="PTHR22926">
    <property type="entry name" value="PHOSPHO-N-ACETYLMURAMOYL-PENTAPEPTIDE-TRANSFERASE"/>
    <property type="match status" value="1"/>
</dbReference>
<dbReference type="AlphaFoldDB" id="A0A5A7N8B8"/>
<dbReference type="GO" id="GO:0016780">
    <property type="term" value="F:phosphotransferase activity, for other substituted phosphate groups"/>
    <property type="evidence" value="ECO:0007669"/>
    <property type="project" value="InterPro"/>
</dbReference>
<dbReference type="Pfam" id="PF00953">
    <property type="entry name" value="Glycos_transf_4"/>
    <property type="match status" value="1"/>
</dbReference>
<keyword evidence="10" id="KW-1185">Reference proteome</keyword>
<keyword evidence="5 8" id="KW-1133">Transmembrane helix</keyword>
<dbReference type="EMBL" id="BKCN01000003">
    <property type="protein sequence ID" value="GER03246.1"/>
    <property type="molecule type" value="Genomic_DNA"/>
</dbReference>
<evidence type="ECO:0000256" key="7">
    <source>
        <dbReference type="PIRSR" id="PIRSR600715-1"/>
    </source>
</evidence>
<dbReference type="Proteomes" id="UP000324996">
    <property type="component" value="Unassembled WGS sequence"/>
</dbReference>
<gene>
    <name evidence="9" type="primary">wecA</name>
    <name evidence="9" type="ORF">JCM17846_09280</name>
</gene>
<dbReference type="PANTHER" id="PTHR22926:SF3">
    <property type="entry name" value="UNDECAPRENYL-PHOSPHATE ALPHA-N-ACETYLGLUCOSAMINYL 1-PHOSPHATE TRANSFERASE"/>
    <property type="match status" value="1"/>
</dbReference>
<name>A0A5A7N8B8_9PROT</name>
<feature type="transmembrane region" description="Helical" evidence="8">
    <location>
        <begin position="243"/>
        <end position="260"/>
    </location>
</feature>
<feature type="transmembrane region" description="Helical" evidence="8">
    <location>
        <begin position="105"/>
        <end position="122"/>
    </location>
</feature>
<feature type="transmembrane region" description="Helical" evidence="8">
    <location>
        <begin position="189"/>
        <end position="206"/>
    </location>
</feature>
<dbReference type="GO" id="GO:0005886">
    <property type="term" value="C:plasma membrane"/>
    <property type="evidence" value="ECO:0007669"/>
    <property type="project" value="UniProtKB-SubCell"/>
</dbReference>
<feature type="transmembrane region" description="Helical" evidence="8">
    <location>
        <begin position="313"/>
        <end position="331"/>
    </location>
</feature>
<evidence type="ECO:0000256" key="4">
    <source>
        <dbReference type="ARBA" id="ARBA00022692"/>
    </source>
</evidence>
<dbReference type="RefSeq" id="WP_042083291.1">
    <property type="nucleotide sequence ID" value="NZ_BKCN01000003.1"/>
</dbReference>
<feature type="transmembrane region" description="Helical" evidence="8">
    <location>
        <begin position="134"/>
        <end position="154"/>
    </location>
</feature>
<comment type="cofactor">
    <cofactor evidence="7">
        <name>Mg(2+)</name>
        <dbReference type="ChEBI" id="CHEBI:18420"/>
    </cofactor>
</comment>
<feature type="transmembrane region" description="Helical" evidence="8">
    <location>
        <begin position="49"/>
        <end position="69"/>
    </location>
</feature>
<sequence length="341" mass="37444">MNGDLLFAAGLISFAMALVACLVAKPLAHALGIMDMPDGVNGRKRHSRPTPLIGGVAIIFPFISSTFIFQPGLNGFPWIVSFATFCIFLVGFFDDRSHMRPVWRLIVSAFILAFAVAMIPDLRLTVLHFSFSDAAFLLPSAVAAGFALVCLLGLQNAVNMADGKNGLVIGMSIVWSAFLMLPAPDELRPILISLLISLTVTGFFNIRGKLFLGDAGSYSLAIILGMLSIYVFNHSAMALPADMIVLWFLIPVLDCIRLIFSRVSRGRAPFSPDRNHFHHVINDSMSWRYGLFVYLAHVILPGMTAFLWPSYTLPLIVLSGFSYLLVYISLTRRLGVLGITR</sequence>
<evidence type="ECO:0000256" key="8">
    <source>
        <dbReference type="SAM" id="Phobius"/>
    </source>
</evidence>
<keyword evidence="4 8" id="KW-0812">Transmembrane</keyword>
<feature type="binding site" evidence="7">
    <location>
        <position position="159"/>
    </location>
    <ligand>
        <name>Mg(2+)</name>
        <dbReference type="ChEBI" id="CHEBI:18420"/>
    </ligand>
</feature>
<evidence type="ECO:0000313" key="10">
    <source>
        <dbReference type="Proteomes" id="UP000324996"/>
    </source>
</evidence>
<reference evidence="9 10" key="1">
    <citation type="submission" date="2019-09" db="EMBL/GenBank/DDBJ databases">
        <title>NBRP : Genome information of microbial organism related human and environment.</title>
        <authorList>
            <person name="Hattori M."/>
            <person name="Oshima K."/>
            <person name="Inaba H."/>
            <person name="Suda W."/>
            <person name="Sakamoto M."/>
            <person name="Iino T."/>
            <person name="Kitahara M."/>
            <person name="Oshida Y."/>
            <person name="Iida T."/>
            <person name="Kudo T."/>
            <person name="Itoh T."/>
            <person name="Ohkuma M."/>
        </authorList>
    </citation>
    <scope>NUCLEOTIDE SEQUENCE [LARGE SCALE GENOMIC DNA]</scope>
    <source>
        <strain evidence="9 10">Q-1</strain>
    </source>
</reference>
<protein>
    <submittedName>
        <fullName evidence="9">Undecaprenyl-phosphate alpha-N-acetylglucosaminyl 1-phosphate transferase</fullName>
    </submittedName>
</protein>
<feature type="transmembrane region" description="Helical" evidence="8">
    <location>
        <begin position="6"/>
        <end position="28"/>
    </location>
</feature>
<dbReference type="CDD" id="cd06853">
    <property type="entry name" value="GT_WecA_like"/>
    <property type="match status" value="1"/>
</dbReference>
<keyword evidence="3 9" id="KW-0808">Transferase</keyword>
<organism evidence="9 10">
    <name type="scientific">Iodidimonas nitroreducens</name>
    <dbReference type="NCBI Taxonomy" id="1236968"/>
    <lineage>
        <taxon>Bacteria</taxon>
        <taxon>Pseudomonadati</taxon>
        <taxon>Pseudomonadota</taxon>
        <taxon>Alphaproteobacteria</taxon>
        <taxon>Iodidimonadales</taxon>
        <taxon>Iodidimonadaceae</taxon>
        <taxon>Iodidimonas</taxon>
    </lineage>
</organism>
<comment type="caution">
    <text evidence="9">The sequence shown here is derived from an EMBL/GenBank/DDBJ whole genome shotgun (WGS) entry which is preliminary data.</text>
</comment>
<dbReference type="GO" id="GO:0071555">
    <property type="term" value="P:cell wall organization"/>
    <property type="evidence" value="ECO:0007669"/>
    <property type="project" value="TreeGrafter"/>
</dbReference>
<evidence type="ECO:0000313" key="9">
    <source>
        <dbReference type="EMBL" id="GER03246.1"/>
    </source>
</evidence>
<evidence type="ECO:0000256" key="6">
    <source>
        <dbReference type="ARBA" id="ARBA00023136"/>
    </source>
</evidence>
<accession>A0A5A7N8B8</accession>
<comment type="subcellular location">
    <subcellularLocation>
        <location evidence="1">Cell membrane</location>
        <topology evidence="1">Multi-pass membrane protein</topology>
    </subcellularLocation>
</comment>
<dbReference type="InterPro" id="IPR000715">
    <property type="entry name" value="Glycosyl_transferase_4"/>
</dbReference>
<evidence type="ECO:0000256" key="2">
    <source>
        <dbReference type="ARBA" id="ARBA00022475"/>
    </source>
</evidence>